<evidence type="ECO:0000256" key="2">
    <source>
        <dbReference type="ARBA" id="ARBA00012386"/>
    </source>
</evidence>
<dbReference type="EC" id="2.5.1.25" evidence="2"/>
<evidence type="ECO:0000256" key="7">
    <source>
        <dbReference type="ARBA" id="ARBA00037050"/>
    </source>
</evidence>
<comment type="function">
    <text evidence="7">Catalyzes the formation of 3-(3-amino-3-carboxypropyl)uridine (acp3U) at position 20 in the D-loop of several cytoplasmic tRNAs (acp3U(20)).</text>
</comment>
<dbReference type="RefSeq" id="XP_004343562.1">
    <property type="nucleotide sequence ID" value="XM_004343512.2"/>
</dbReference>
<organism evidence="14 15">
    <name type="scientific">Capsaspora owczarzaki (strain ATCC 30864)</name>
    <dbReference type="NCBI Taxonomy" id="595528"/>
    <lineage>
        <taxon>Eukaryota</taxon>
        <taxon>Filasterea</taxon>
        <taxon>Capsaspora</taxon>
    </lineage>
</organism>
<keyword evidence="6" id="KW-0539">Nucleus</keyword>
<name>A0A0D2X561_CAPO3</name>
<dbReference type="Pfam" id="PF03942">
    <property type="entry name" value="DTW"/>
    <property type="match status" value="1"/>
</dbReference>
<evidence type="ECO:0000256" key="1">
    <source>
        <dbReference type="ARBA" id="ARBA00004123"/>
    </source>
</evidence>
<dbReference type="GO" id="GO:0005634">
    <property type="term" value="C:nucleus"/>
    <property type="evidence" value="ECO:0007669"/>
    <property type="project" value="UniProtKB-SubCell"/>
</dbReference>
<reference evidence="15" key="1">
    <citation type="submission" date="2011-02" db="EMBL/GenBank/DDBJ databases">
        <title>The Genome Sequence of Capsaspora owczarzaki ATCC 30864.</title>
        <authorList>
            <person name="Russ C."/>
            <person name="Cuomo C."/>
            <person name="Burger G."/>
            <person name="Gray M.W."/>
            <person name="Holland P.W.H."/>
            <person name="King N."/>
            <person name="Lang F.B.F."/>
            <person name="Roger A.J."/>
            <person name="Ruiz-Trillo I."/>
            <person name="Young S.K."/>
            <person name="Zeng Q."/>
            <person name="Gargeya S."/>
            <person name="Alvarado L."/>
            <person name="Berlin A."/>
            <person name="Chapman S.B."/>
            <person name="Chen Z."/>
            <person name="Freedman E."/>
            <person name="Gellesch M."/>
            <person name="Goldberg J."/>
            <person name="Griggs A."/>
            <person name="Gujja S."/>
            <person name="Heilman E."/>
            <person name="Heiman D."/>
            <person name="Howarth C."/>
            <person name="Mehta T."/>
            <person name="Neiman D."/>
            <person name="Pearson M."/>
            <person name="Roberts A."/>
            <person name="Saif S."/>
            <person name="Shea T."/>
            <person name="Shenoy N."/>
            <person name="Sisk P."/>
            <person name="Stolte C."/>
            <person name="Sykes S."/>
            <person name="White J."/>
            <person name="Yandava C."/>
            <person name="Haas B."/>
            <person name="Nusbaum C."/>
            <person name="Birren B."/>
        </authorList>
    </citation>
    <scope>NUCLEOTIDE SEQUENCE</scope>
    <source>
        <strain evidence="15">ATCC 30864</strain>
    </source>
</reference>
<evidence type="ECO:0000313" key="14">
    <source>
        <dbReference type="EMBL" id="KJE97249.1"/>
    </source>
</evidence>
<feature type="compositionally biased region" description="Low complexity" evidence="12">
    <location>
        <begin position="295"/>
        <end position="304"/>
    </location>
</feature>
<evidence type="ECO:0000313" key="15">
    <source>
        <dbReference type="Proteomes" id="UP000008743"/>
    </source>
</evidence>
<evidence type="ECO:0000256" key="5">
    <source>
        <dbReference type="ARBA" id="ARBA00022694"/>
    </source>
</evidence>
<sequence>MSESTSTSTSVAAAPELEKFPDWSPFQDLKIASHEPLYAAERAGRVACPKCQHKRLFFCFDCRIPLAERTLPNVELPLRLDIIKHKGEANSKSTAIHAAIIAPHQTAIYEHPAVPEDIDPTRTVLVFPSKDALTFEDLPDDFVEKGGRVMFIDSTWNQAHGVNSNPALAGIPRIKFTSETSRFWRHQKDKPATYLATIEAIHHFFRLLHERFTRTPYDGRYDNLLYFFSRQYHRIQQHYEGADSKKNWRLEAMNFFQLPEDKSKRTASEAEASENDEEETRRTRPRLEEDKTADDATTSATATA</sequence>
<dbReference type="eggNOG" id="KOG3795">
    <property type="taxonomic scope" value="Eukaryota"/>
</dbReference>
<dbReference type="EMBL" id="KE346373">
    <property type="protein sequence ID" value="KJE97249.1"/>
    <property type="molecule type" value="Genomic_DNA"/>
</dbReference>
<evidence type="ECO:0000256" key="11">
    <source>
        <dbReference type="ARBA" id="ARBA00048718"/>
    </source>
</evidence>
<feature type="region of interest" description="Disordered" evidence="12">
    <location>
        <begin position="259"/>
        <end position="304"/>
    </location>
</feature>
<evidence type="ECO:0000256" key="10">
    <source>
        <dbReference type="ARBA" id="ARBA00042508"/>
    </source>
</evidence>
<dbReference type="InterPro" id="IPR005636">
    <property type="entry name" value="DTW"/>
</dbReference>
<dbReference type="AlphaFoldDB" id="A0A0D2X561"/>
<comment type="similarity">
    <text evidence="8">Belongs to the TDD superfamily. DTWD1 family.</text>
</comment>
<dbReference type="InParanoid" id="A0A0D2X561"/>
<dbReference type="PANTHER" id="PTHR15627:SF8">
    <property type="entry name" value="TRNA-URIDINE AMINOCARBOXYPROPYLTRANSFERASE 1"/>
    <property type="match status" value="1"/>
</dbReference>
<dbReference type="PhylomeDB" id="A0A0D2X561"/>
<dbReference type="SMART" id="SM01144">
    <property type="entry name" value="DTW"/>
    <property type="match status" value="1"/>
</dbReference>
<dbReference type="GO" id="GO:0016432">
    <property type="term" value="F:tRNA-uridine aminocarboxypropyltransferase activity"/>
    <property type="evidence" value="ECO:0007669"/>
    <property type="project" value="UniProtKB-EC"/>
</dbReference>
<feature type="compositionally biased region" description="Basic and acidic residues" evidence="12">
    <location>
        <begin position="279"/>
        <end position="294"/>
    </location>
</feature>
<dbReference type="GO" id="GO:0008033">
    <property type="term" value="P:tRNA processing"/>
    <property type="evidence" value="ECO:0007669"/>
    <property type="project" value="UniProtKB-KW"/>
</dbReference>
<accession>A0A0D2X561</accession>
<comment type="catalytic activity">
    <reaction evidence="11">
        <text>a uridine in tRNA + S-adenosyl-L-methionine = a 3-[(3S)-3-amino-3-carboxypropyl]uridine in tRNA + S-methyl-5'-thioadenosine + H(+)</text>
        <dbReference type="Rhea" id="RHEA:62432"/>
        <dbReference type="Rhea" id="RHEA-COMP:13339"/>
        <dbReference type="Rhea" id="RHEA-COMP:16092"/>
        <dbReference type="ChEBI" id="CHEBI:15378"/>
        <dbReference type="ChEBI" id="CHEBI:17509"/>
        <dbReference type="ChEBI" id="CHEBI:59789"/>
        <dbReference type="ChEBI" id="CHEBI:65315"/>
        <dbReference type="ChEBI" id="CHEBI:82930"/>
        <dbReference type="EC" id="2.5.1.25"/>
    </reaction>
</comment>
<evidence type="ECO:0000256" key="8">
    <source>
        <dbReference type="ARBA" id="ARBA00038290"/>
    </source>
</evidence>
<evidence type="ECO:0000256" key="9">
    <source>
        <dbReference type="ARBA" id="ARBA00039242"/>
    </source>
</evidence>
<dbReference type="Proteomes" id="UP000008743">
    <property type="component" value="Unassembled WGS sequence"/>
</dbReference>
<keyword evidence="4" id="KW-0949">S-adenosyl-L-methionine</keyword>
<dbReference type="InterPro" id="IPR051521">
    <property type="entry name" value="tRNA_Mod/Golgi_Maint"/>
</dbReference>
<evidence type="ECO:0000256" key="4">
    <source>
        <dbReference type="ARBA" id="ARBA00022691"/>
    </source>
</evidence>
<dbReference type="STRING" id="595528.A0A0D2X561"/>
<dbReference type="OrthoDB" id="3173at2759"/>
<protein>
    <recommendedName>
        <fullName evidence="9">tRNA-uridine aminocarboxypropyltransferase 1</fullName>
        <ecNumber evidence="2">2.5.1.25</ecNumber>
    </recommendedName>
    <alternativeName>
        <fullName evidence="10">DTW domain-containing protein 1</fullName>
    </alternativeName>
</protein>
<gene>
    <name evidence="14" type="ORF">CAOG_007688</name>
</gene>
<dbReference type="OMA" id="VNAWGLN"/>
<feature type="compositionally biased region" description="Basic and acidic residues" evidence="12">
    <location>
        <begin position="259"/>
        <end position="268"/>
    </location>
</feature>
<feature type="domain" description="DTW" evidence="13">
    <location>
        <begin position="55"/>
        <end position="240"/>
    </location>
</feature>
<dbReference type="PANTHER" id="PTHR15627">
    <property type="entry name" value="NATURAL KILLER CELL-SPECIFIC ANTIGEN KLIP1"/>
    <property type="match status" value="1"/>
</dbReference>
<evidence type="ECO:0000256" key="12">
    <source>
        <dbReference type="SAM" id="MobiDB-lite"/>
    </source>
</evidence>
<keyword evidence="5" id="KW-0819">tRNA processing</keyword>
<evidence type="ECO:0000256" key="6">
    <source>
        <dbReference type="ARBA" id="ARBA00023242"/>
    </source>
</evidence>
<keyword evidence="3" id="KW-0808">Transferase</keyword>
<proteinExistence type="inferred from homology"/>
<evidence type="ECO:0000256" key="3">
    <source>
        <dbReference type="ARBA" id="ARBA00022679"/>
    </source>
</evidence>
<comment type="subcellular location">
    <subcellularLocation>
        <location evidence="1">Nucleus</location>
    </subcellularLocation>
</comment>
<evidence type="ECO:0000259" key="13">
    <source>
        <dbReference type="SMART" id="SM01144"/>
    </source>
</evidence>
<keyword evidence="15" id="KW-1185">Reference proteome</keyword>